<dbReference type="GO" id="GO:0016020">
    <property type="term" value="C:membrane"/>
    <property type="evidence" value="ECO:0007669"/>
    <property type="project" value="UniProtKB-SubCell"/>
</dbReference>
<feature type="compositionally biased region" description="Polar residues" evidence="19">
    <location>
        <begin position="508"/>
        <end position="517"/>
    </location>
</feature>
<dbReference type="Proteomes" id="UP001303889">
    <property type="component" value="Unassembled WGS sequence"/>
</dbReference>
<dbReference type="AlphaFoldDB" id="A0AAN6RWS8"/>
<dbReference type="Gene3D" id="3.30.1240.20">
    <property type="match status" value="1"/>
</dbReference>
<evidence type="ECO:0000256" key="20">
    <source>
        <dbReference type="SAM" id="Phobius"/>
    </source>
</evidence>
<keyword evidence="15" id="KW-0413">Isomerase</keyword>
<evidence type="ECO:0000256" key="4">
    <source>
        <dbReference type="ARBA" id="ARBA00008170"/>
    </source>
</evidence>
<sequence>MPLSPRSRRRFSSRPVVAGVLLVVLVAAFALLQTAPSSQALDGRRRRGYLSPRTLELDDADCHNVHHADDQCAFVLANCEDDEAGLLHYLTFYYCTSGPARPFAFALLAFWLGLLFTTIGIAASDFFSVNLSTIAKVLGLSESLAGVTFLAFGNGSPDVFSTFAAMGSNSGSMAVGELIGAAGFITAVVAGSMALVREFKVSKRTFVRDILFFIVAIAFTMVFLADGELYLWECFTMIGFYLFYVVVVVGWHWLTTRRRRQRQQVADSRTHFYGASGRATEELEPYHDEPDEDEAAPVGGRSRAAATAQPCDISVLERGPRIEIERVPSSEEDEDRDIHVAAEMASSMRVNRPRWARSNTTVAPIRPSLVGALEFRSVLSSLQKERNMHLGPLHGRAHSLQQPVIPGSFDDHFRGRPRTKTMPAQVPAESRERASSFGVVPPLSLEHASPPQSEESSASSLPQTRTSSAARTIDGRLAPPLGPGAEADHGASDPGSHEDHRFLRLQIPTLSRRSTGDSSRSLSPFPRLSESPAVATPYQNQITFSFPAPGEPRPRHHSLPGFVDDMQEQPRPVSWWPYRLLPAPHVLLATFFPTLQGWREKTVLDRMLSLLSVPSVFLLVATLPVVESGQEDDDDDDESVDPLDTAPHGSVAPAISIEEVGGGGVVRPETEWQAYRRRTRSVISRSPLSVSPSTLSLSSHAPPASDGQYSPIITPAPQLPKPTVAAAAAALPADSDRATTATTADAPASWNRWLIAVQLFTGPLFVVLIVWANTLEDMAQPAHTLLQMILYSLIISLTLLAALLTTTEATGPKPRYHFLLCFLGFVISVAWISTIAGEVVGVLKALGVILDISEAILGLTVFAVGNSLGDLVADVTVARLGFPVMALAACFGGPMLNILLGVGMGGAWMGIRSARTRRGDHPDAPLAYKPYRIRVGGTLMVSAVMVLVTLVVLLVAVPANQWVMSRRIGWGLIGIWTIGTVIHRMALQPSPHPTTAMAASYPPLAEREIKNTICLFDVDGTLTPARLGASPEMLSLLSRLRQKVAIGFVGGSDLVKQQEQLGSASVNVTSLFDFSFAENGLTAYRLGVPLPSNSFIKYIGEEQYKELVRFVLHYIADLEIPVKRGTFMEFRNGMVNISPIGRNASVQERNDYEAYDKVHGVRKAMVEKLRERFGHLGLTFSIGGQISFDVFPTGWDKTYCLQHVAAEAKRPAGEAVDYTTIHFFGDKTFEGGNDYEIYSDPRTIGHSVTGPQDTMAELKKLFDL</sequence>
<comment type="caution">
    <text evidence="22">The sequence shown here is derived from an EMBL/GenBank/DDBJ whole genome shotgun (WGS) entry which is preliminary data.</text>
</comment>
<feature type="region of interest" description="Disordered" evidence="19">
    <location>
        <begin position="688"/>
        <end position="715"/>
    </location>
</feature>
<dbReference type="InterPro" id="IPR043169">
    <property type="entry name" value="PMM_cap"/>
</dbReference>
<dbReference type="PANTHER" id="PTHR12266">
    <property type="entry name" value="NA+/CA2+ K+ INDEPENDENT EXCHANGER"/>
    <property type="match status" value="1"/>
</dbReference>
<keyword evidence="11 18" id="KW-0479">Metal-binding</keyword>
<evidence type="ECO:0000256" key="1">
    <source>
        <dbReference type="ARBA" id="ARBA00004141"/>
    </source>
</evidence>
<evidence type="ECO:0000256" key="14">
    <source>
        <dbReference type="ARBA" id="ARBA00023136"/>
    </source>
</evidence>
<proteinExistence type="inferred from homology"/>
<dbReference type="InterPro" id="IPR051359">
    <property type="entry name" value="CaCA_antiporter"/>
</dbReference>
<evidence type="ECO:0000256" key="19">
    <source>
        <dbReference type="SAM" id="MobiDB-lite"/>
    </source>
</evidence>
<feature type="transmembrane region" description="Helical" evidence="20">
    <location>
        <begin position="134"/>
        <end position="153"/>
    </location>
</feature>
<dbReference type="GO" id="GO:0008324">
    <property type="term" value="F:monoatomic cation transmembrane transporter activity"/>
    <property type="evidence" value="ECO:0007669"/>
    <property type="project" value="TreeGrafter"/>
</dbReference>
<keyword evidence="8" id="KW-0813">Transport</keyword>
<evidence type="ECO:0000256" key="6">
    <source>
        <dbReference type="ARBA" id="ARBA00011738"/>
    </source>
</evidence>
<keyword evidence="12 18" id="KW-0460">Magnesium</keyword>
<evidence type="ECO:0000313" key="22">
    <source>
        <dbReference type="EMBL" id="KAK3905855.1"/>
    </source>
</evidence>
<keyword evidence="9" id="KW-0963">Cytoplasm</keyword>
<evidence type="ECO:0000313" key="23">
    <source>
        <dbReference type="Proteomes" id="UP001303889"/>
    </source>
</evidence>
<feature type="domain" description="Sodium/calcium exchanger membrane region" evidence="21">
    <location>
        <begin position="822"/>
        <end position="981"/>
    </location>
</feature>
<dbReference type="Pfam" id="PF01699">
    <property type="entry name" value="Na_Ca_ex"/>
    <property type="match status" value="2"/>
</dbReference>
<evidence type="ECO:0000256" key="18">
    <source>
        <dbReference type="PIRSR" id="PIRSR605002-3"/>
    </source>
</evidence>
<keyword evidence="23" id="KW-1185">Reference proteome</keyword>
<dbReference type="GO" id="GO:0046872">
    <property type="term" value="F:metal ion binding"/>
    <property type="evidence" value="ECO:0007669"/>
    <property type="project" value="UniProtKB-KW"/>
</dbReference>
<dbReference type="Pfam" id="PF03332">
    <property type="entry name" value="PMM"/>
    <property type="match status" value="1"/>
</dbReference>
<dbReference type="SFLD" id="SFLDG01143">
    <property type="entry name" value="C2.B.3:_Phosphomannomutase_Lik"/>
    <property type="match status" value="1"/>
</dbReference>
<dbReference type="SUPFAM" id="SSF56784">
    <property type="entry name" value="HAD-like"/>
    <property type="match status" value="1"/>
</dbReference>
<keyword evidence="10 20" id="KW-0812">Transmembrane</keyword>
<dbReference type="InterPro" id="IPR004837">
    <property type="entry name" value="NaCa_Exmemb"/>
</dbReference>
<feature type="region of interest" description="Disordered" evidence="19">
    <location>
        <begin position="628"/>
        <end position="663"/>
    </location>
</feature>
<evidence type="ECO:0000256" key="8">
    <source>
        <dbReference type="ARBA" id="ARBA00022448"/>
    </source>
</evidence>
<evidence type="ECO:0000256" key="7">
    <source>
        <dbReference type="ARBA" id="ARBA00012730"/>
    </source>
</evidence>
<dbReference type="EC" id="5.4.2.8" evidence="7"/>
<feature type="binding site" evidence="17">
    <location>
        <position position="1131"/>
    </location>
    <ligand>
        <name>alpha-D-mannose 1-phosphate</name>
        <dbReference type="ChEBI" id="CHEBI:58409"/>
    </ligand>
</feature>
<feature type="transmembrane region" description="Helical" evidence="20">
    <location>
        <begin position="173"/>
        <end position="194"/>
    </location>
</feature>
<reference evidence="22" key="1">
    <citation type="journal article" date="2023" name="Mol. Phylogenet. Evol.">
        <title>Genome-scale phylogeny and comparative genomics of the fungal order Sordariales.</title>
        <authorList>
            <person name="Hensen N."/>
            <person name="Bonometti L."/>
            <person name="Westerberg I."/>
            <person name="Brannstrom I.O."/>
            <person name="Guillou S."/>
            <person name="Cros-Aarteil S."/>
            <person name="Calhoun S."/>
            <person name="Haridas S."/>
            <person name="Kuo A."/>
            <person name="Mondo S."/>
            <person name="Pangilinan J."/>
            <person name="Riley R."/>
            <person name="LaButti K."/>
            <person name="Andreopoulos B."/>
            <person name="Lipzen A."/>
            <person name="Chen C."/>
            <person name="Yan M."/>
            <person name="Daum C."/>
            <person name="Ng V."/>
            <person name="Clum A."/>
            <person name="Steindorff A."/>
            <person name="Ohm R.A."/>
            <person name="Martin F."/>
            <person name="Silar P."/>
            <person name="Natvig D.O."/>
            <person name="Lalanne C."/>
            <person name="Gautier V."/>
            <person name="Ament-Velasquez S.L."/>
            <person name="Kruys A."/>
            <person name="Hutchinson M.I."/>
            <person name="Powell A.J."/>
            <person name="Barry K."/>
            <person name="Miller A.N."/>
            <person name="Grigoriev I.V."/>
            <person name="Debuchy R."/>
            <person name="Gladieux P."/>
            <person name="Hiltunen Thoren M."/>
            <person name="Johannesson H."/>
        </authorList>
    </citation>
    <scope>NUCLEOTIDE SEQUENCE</scope>
    <source>
        <strain evidence="22">CBS 103.79</strain>
    </source>
</reference>
<feature type="transmembrane region" description="Helical" evidence="20">
    <location>
        <begin position="884"/>
        <end position="911"/>
    </location>
</feature>
<dbReference type="InterPro" id="IPR006379">
    <property type="entry name" value="HAD-SF_hydro_IIB"/>
</dbReference>
<feature type="region of interest" description="Disordered" evidence="19">
    <location>
        <begin position="400"/>
        <end position="532"/>
    </location>
</feature>
<gene>
    <name evidence="22" type="ORF">C8A05DRAFT_41281</name>
</gene>
<name>A0AAN6RWS8_9PEZI</name>
<dbReference type="InterPro" id="IPR005002">
    <property type="entry name" value="PMM"/>
</dbReference>
<evidence type="ECO:0000256" key="5">
    <source>
        <dbReference type="ARBA" id="ARBA00009736"/>
    </source>
</evidence>
<keyword evidence="14 20" id="KW-0472">Membrane</keyword>
<evidence type="ECO:0000256" key="2">
    <source>
        <dbReference type="ARBA" id="ARBA00004496"/>
    </source>
</evidence>
<evidence type="ECO:0000256" key="16">
    <source>
        <dbReference type="PIRSR" id="PIRSR605002-1"/>
    </source>
</evidence>
<comment type="similarity">
    <text evidence="5">Belongs to the eukaryotic PMM family.</text>
</comment>
<dbReference type="InterPro" id="IPR044880">
    <property type="entry name" value="NCX_ion-bd_dom_sf"/>
</dbReference>
<feature type="binding site" evidence="18">
    <location>
        <position position="1238"/>
    </location>
    <ligand>
        <name>Mg(2+)</name>
        <dbReference type="ChEBI" id="CHEBI:18420"/>
        <label>1</label>
    </ligand>
</feature>
<dbReference type="Gene3D" id="3.40.50.1000">
    <property type="entry name" value="HAD superfamily/HAD-like"/>
    <property type="match status" value="1"/>
</dbReference>
<evidence type="ECO:0000256" key="17">
    <source>
        <dbReference type="PIRSR" id="PIRSR605002-2"/>
    </source>
</evidence>
<dbReference type="EMBL" id="MU855344">
    <property type="protein sequence ID" value="KAK3905855.1"/>
    <property type="molecule type" value="Genomic_DNA"/>
</dbReference>
<feature type="region of interest" description="Disordered" evidence="19">
    <location>
        <begin position="282"/>
        <end position="308"/>
    </location>
</feature>
<feature type="compositionally biased region" description="Polar residues" evidence="19">
    <location>
        <begin position="461"/>
        <end position="470"/>
    </location>
</feature>
<feature type="transmembrane region" description="Helical" evidence="20">
    <location>
        <begin position="931"/>
        <end position="956"/>
    </location>
</feature>
<comment type="subcellular location">
    <subcellularLocation>
        <location evidence="2">Cytoplasm</location>
    </subcellularLocation>
    <subcellularLocation>
        <location evidence="1">Membrane</location>
        <topology evidence="1">Multi-pass membrane protein</topology>
    </subcellularLocation>
</comment>
<dbReference type="InterPro" id="IPR023214">
    <property type="entry name" value="HAD_sf"/>
</dbReference>
<feature type="compositionally biased region" description="Basic and acidic residues" evidence="19">
    <location>
        <begin position="486"/>
        <end position="502"/>
    </location>
</feature>
<feature type="active site" description="Nucleophile" evidence="16">
    <location>
        <position position="1017"/>
    </location>
</feature>
<feature type="transmembrane region" description="Helical" evidence="20">
    <location>
        <begin position="753"/>
        <end position="772"/>
    </location>
</feature>
<dbReference type="GO" id="GO:0006874">
    <property type="term" value="P:intracellular calcium ion homeostasis"/>
    <property type="evidence" value="ECO:0007669"/>
    <property type="project" value="TreeGrafter"/>
</dbReference>
<feature type="compositionally biased region" description="Low complexity" evidence="19">
    <location>
        <begin position="448"/>
        <end position="460"/>
    </location>
</feature>
<feature type="binding site" evidence="18">
    <location>
        <position position="1017"/>
    </location>
    <ligand>
        <name>Mg(2+)</name>
        <dbReference type="ChEBI" id="CHEBI:18420"/>
        <label>1</label>
    </ligand>
</feature>
<dbReference type="SFLD" id="SFLDG01140">
    <property type="entry name" value="C2.B:_Phosphomannomutase_and_P"/>
    <property type="match status" value="1"/>
</dbReference>
<feature type="binding site" evidence="18">
    <location>
        <position position="1243"/>
    </location>
    <ligand>
        <name>Mg(2+)</name>
        <dbReference type="ChEBI" id="CHEBI:18420"/>
        <label>1</label>
    </ligand>
</feature>
<feature type="compositionally biased region" description="Low complexity" evidence="19">
    <location>
        <begin position="518"/>
        <end position="532"/>
    </location>
</feature>
<comment type="cofactor">
    <cofactor evidence="18">
        <name>Mg(2+)</name>
        <dbReference type="ChEBI" id="CHEBI:18420"/>
    </cofactor>
</comment>
<feature type="transmembrane region" description="Helical" evidence="20">
    <location>
        <begin position="103"/>
        <end position="122"/>
    </location>
</feature>
<feature type="transmembrane region" description="Helical" evidence="20">
    <location>
        <begin position="784"/>
        <end position="804"/>
    </location>
</feature>
<comment type="pathway">
    <text evidence="3">Nucleotide-sugar biosynthesis; GDP-alpha-D-mannose biosynthesis; alpha-D-mannose 1-phosphate from D-fructose 6-phosphate: step 2/2.</text>
</comment>
<feature type="domain" description="Sodium/calcium exchanger membrane region" evidence="21">
    <location>
        <begin position="109"/>
        <end position="249"/>
    </location>
</feature>
<feature type="transmembrane region" description="Helical" evidence="20">
    <location>
        <begin position="230"/>
        <end position="254"/>
    </location>
</feature>
<reference evidence="22" key="2">
    <citation type="submission" date="2023-05" db="EMBL/GenBank/DDBJ databases">
        <authorList>
            <consortium name="Lawrence Berkeley National Laboratory"/>
            <person name="Steindorff A."/>
            <person name="Hensen N."/>
            <person name="Bonometti L."/>
            <person name="Westerberg I."/>
            <person name="Brannstrom I.O."/>
            <person name="Guillou S."/>
            <person name="Cros-Aarteil S."/>
            <person name="Calhoun S."/>
            <person name="Haridas S."/>
            <person name="Kuo A."/>
            <person name="Mondo S."/>
            <person name="Pangilinan J."/>
            <person name="Riley R."/>
            <person name="Labutti K."/>
            <person name="Andreopoulos B."/>
            <person name="Lipzen A."/>
            <person name="Chen C."/>
            <person name="Yanf M."/>
            <person name="Daum C."/>
            <person name="Ng V."/>
            <person name="Clum A."/>
            <person name="Ohm R."/>
            <person name="Martin F."/>
            <person name="Silar P."/>
            <person name="Natvig D."/>
            <person name="Lalanne C."/>
            <person name="Gautier V."/>
            <person name="Ament-Velasquez S.L."/>
            <person name="Kruys A."/>
            <person name="Hutchinson M.I."/>
            <person name="Powell A.J."/>
            <person name="Barry K."/>
            <person name="Miller A.N."/>
            <person name="Grigoriev I.V."/>
            <person name="Debuchy R."/>
            <person name="Gladieux P."/>
            <person name="Thoren M.H."/>
            <person name="Johannesson H."/>
        </authorList>
    </citation>
    <scope>NUCLEOTIDE SEQUENCE</scope>
    <source>
        <strain evidence="22">CBS 103.79</strain>
    </source>
</reference>
<evidence type="ECO:0000256" key="15">
    <source>
        <dbReference type="ARBA" id="ARBA00023235"/>
    </source>
</evidence>
<dbReference type="SFLD" id="SFLDF00445">
    <property type="entry name" value="alpha-phosphomannomutase"/>
    <property type="match status" value="1"/>
</dbReference>
<dbReference type="GO" id="GO:0004615">
    <property type="term" value="F:phosphomannomutase activity"/>
    <property type="evidence" value="ECO:0007669"/>
    <property type="project" value="UniProtKB-EC"/>
</dbReference>
<feature type="binding site" evidence="17">
    <location>
        <position position="1189"/>
    </location>
    <ligand>
        <name>alpha-D-mannose 1-phosphate</name>
        <dbReference type="ChEBI" id="CHEBI:58409"/>
    </ligand>
</feature>
<evidence type="ECO:0000256" key="10">
    <source>
        <dbReference type="ARBA" id="ARBA00022692"/>
    </source>
</evidence>
<evidence type="ECO:0000256" key="9">
    <source>
        <dbReference type="ARBA" id="ARBA00022490"/>
    </source>
</evidence>
<accession>A0AAN6RWS8</accession>
<feature type="binding site" evidence="18">
    <location>
        <position position="1240"/>
    </location>
    <ligand>
        <name>Mg(2+)</name>
        <dbReference type="ChEBI" id="CHEBI:18420"/>
        <label>1</label>
    </ligand>
</feature>
<keyword evidence="13 20" id="KW-1133">Transmembrane helix</keyword>
<feature type="binding site" evidence="17">
    <location>
        <position position="1026"/>
    </location>
    <ligand>
        <name>alpha-D-mannose 1-phosphate</name>
        <dbReference type="ChEBI" id="CHEBI:58409"/>
    </ligand>
</feature>
<dbReference type="CDD" id="cd02585">
    <property type="entry name" value="HAD_PMM"/>
    <property type="match status" value="1"/>
</dbReference>
<dbReference type="InterPro" id="IPR036412">
    <property type="entry name" value="HAD-like_sf"/>
</dbReference>
<evidence type="ECO:0000256" key="3">
    <source>
        <dbReference type="ARBA" id="ARBA00004699"/>
    </source>
</evidence>
<comment type="similarity">
    <text evidence="4">Belongs to the Ca(2+):cation antiporter (CaCA) (TC 2.A.19) family.</text>
</comment>
<dbReference type="PANTHER" id="PTHR12266:SF0">
    <property type="entry name" value="MITOCHONDRIAL SODIUM_CALCIUM EXCHANGER PROTEIN"/>
    <property type="match status" value="1"/>
</dbReference>
<feature type="compositionally biased region" description="Acidic residues" evidence="19">
    <location>
        <begin position="629"/>
        <end position="641"/>
    </location>
</feature>
<feature type="active site" description="Proton donor/acceptor" evidence="16">
    <location>
        <position position="1019"/>
    </location>
</feature>
<dbReference type="FunFam" id="3.30.1240.20:FF:000001">
    <property type="entry name" value="Phosphomannomutase"/>
    <property type="match status" value="1"/>
</dbReference>
<feature type="binding site" evidence="17">
    <location>
        <position position="1187"/>
    </location>
    <ligand>
        <name>alpha-D-mannose 1-phosphate</name>
        <dbReference type="ChEBI" id="CHEBI:58409"/>
    </ligand>
</feature>
<dbReference type="GO" id="GO:0005737">
    <property type="term" value="C:cytoplasm"/>
    <property type="evidence" value="ECO:0007669"/>
    <property type="project" value="UniProtKB-SubCell"/>
</dbReference>
<feature type="transmembrane region" description="Helical" evidence="20">
    <location>
        <begin position="845"/>
        <end position="864"/>
    </location>
</feature>
<feature type="binding site" evidence="17">
    <location>
        <position position="1142"/>
    </location>
    <ligand>
        <name>alpha-D-mannose 1-phosphate</name>
        <dbReference type="ChEBI" id="CHEBI:58409"/>
    </ligand>
</feature>
<feature type="transmembrane region" description="Helical" evidence="20">
    <location>
        <begin position="968"/>
        <end position="987"/>
    </location>
</feature>
<feature type="transmembrane region" description="Helical" evidence="20">
    <location>
        <begin position="206"/>
        <end position="224"/>
    </location>
</feature>
<evidence type="ECO:0000256" key="12">
    <source>
        <dbReference type="ARBA" id="ARBA00022842"/>
    </source>
</evidence>
<evidence type="ECO:0000256" key="13">
    <source>
        <dbReference type="ARBA" id="ARBA00022989"/>
    </source>
</evidence>
<comment type="subunit">
    <text evidence="6">Homodimer.</text>
</comment>
<feature type="transmembrane region" description="Helical" evidence="20">
    <location>
        <begin position="816"/>
        <end position="833"/>
    </location>
</feature>
<dbReference type="SFLD" id="SFLDS00003">
    <property type="entry name" value="Haloacid_Dehalogenase"/>
    <property type="match status" value="1"/>
</dbReference>
<dbReference type="GO" id="GO:0009298">
    <property type="term" value="P:GDP-mannose biosynthetic process"/>
    <property type="evidence" value="ECO:0007669"/>
    <property type="project" value="InterPro"/>
</dbReference>
<protein>
    <recommendedName>
        <fullName evidence="7">phosphomannomutase</fullName>
        <ecNumber evidence="7">5.4.2.8</ecNumber>
    </recommendedName>
</protein>
<dbReference type="NCBIfam" id="TIGR01484">
    <property type="entry name" value="HAD-SF-IIB"/>
    <property type="match status" value="1"/>
</dbReference>
<dbReference type="Gene3D" id="1.20.1420.30">
    <property type="entry name" value="NCX, central ion-binding region"/>
    <property type="match status" value="2"/>
</dbReference>
<evidence type="ECO:0000256" key="11">
    <source>
        <dbReference type="ARBA" id="ARBA00022723"/>
    </source>
</evidence>
<feature type="binding site" evidence="17">
    <location>
        <position position="1149"/>
    </location>
    <ligand>
        <name>alpha-D-mannose 1-phosphate</name>
        <dbReference type="ChEBI" id="CHEBI:58409"/>
    </ligand>
</feature>
<feature type="binding site" evidence="18">
    <location>
        <position position="1226"/>
    </location>
    <ligand>
        <name>Mg(2+)</name>
        <dbReference type="ChEBI" id="CHEBI:18420"/>
        <label>1</label>
    </ligand>
</feature>
<organism evidence="22 23">
    <name type="scientific">Staphylotrichum tortipilum</name>
    <dbReference type="NCBI Taxonomy" id="2831512"/>
    <lineage>
        <taxon>Eukaryota</taxon>
        <taxon>Fungi</taxon>
        <taxon>Dikarya</taxon>
        <taxon>Ascomycota</taxon>
        <taxon>Pezizomycotina</taxon>
        <taxon>Sordariomycetes</taxon>
        <taxon>Sordariomycetidae</taxon>
        <taxon>Sordariales</taxon>
        <taxon>Chaetomiaceae</taxon>
        <taxon>Staphylotrichum</taxon>
    </lineage>
</organism>
<evidence type="ECO:0000259" key="21">
    <source>
        <dbReference type="Pfam" id="PF01699"/>
    </source>
</evidence>
<feature type="binding site" evidence="18">
    <location>
        <position position="1019"/>
    </location>
    <ligand>
        <name>Mg(2+)</name>
        <dbReference type="ChEBI" id="CHEBI:18420"/>
        <label>1</label>
    </ligand>
</feature>
<feature type="compositionally biased region" description="Low complexity" evidence="19">
    <location>
        <begin position="688"/>
        <end position="705"/>
    </location>
</feature>